<comment type="caution">
    <text evidence="12">The sequence shown here is derived from an EMBL/GenBank/DDBJ whole genome shotgun (WGS) entry which is preliminary data.</text>
</comment>
<feature type="region of interest" description="Disordered" evidence="8">
    <location>
        <begin position="1"/>
        <end position="279"/>
    </location>
</feature>
<evidence type="ECO:0000256" key="7">
    <source>
        <dbReference type="ARBA" id="ARBA00023049"/>
    </source>
</evidence>
<evidence type="ECO:0000256" key="5">
    <source>
        <dbReference type="ARBA" id="ARBA00022801"/>
    </source>
</evidence>
<keyword evidence="13" id="KW-1185">Reference proteome</keyword>
<dbReference type="InterPro" id="IPR024079">
    <property type="entry name" value="MetalloPept_cat_dom_sf"/>
</dbReference>
<feature type="compositionally biased region" description="Basic residues" evidence="8">
    <location>
        <begin position="152"/>
        <end position="162"/>
    </location>
</feature>
<dbReference type="OMA" id="IQHAYID"/>
<dbReference type="InterPro" id="IPR008753">
    <property type="entry name" value="Peptidase_M13_N"/>
</dbReference>
<dbReference type="PANTHER" id="PTHR11733:SF241">
    <property type="entry name" value="GH26575P-RELATED"/>
    <property type="match status" value="1"/>
</dbReference>
<dbReference type="InterPro" id="IPR000718">
    <property type="entry name" value="Peptidase_M13"/>
</dbReference>
<evidence type="ECO:0000256" key="8">
    <source>
        <dbReference type="SAM" id="MobiDB-lite"/>
    </source>
</evidence>
<keyword evidence="5" id="KW-0378">Hydrolase</keyword>
<evidence type="ECO:0008006" key="14">
    <source>
        <dbReference type="Google" id="ProtNLM"/>
    </source>
</evidence>
<feature type="compositionally biased region" description="Polar residues" evidence="8">
    <location>
        <begin position="266"/>
        <end position="279"/>
    </location>
</feature>
<evidence type="ECO:0000256" key="1">
    <source>
        <dbReference type="ARBA" id="ARBA00001947"/>
    </source>
</evidence>
<dbReference type="GO" id="GO:0016485">
    <property type="term" value="P:protein processing"/>
    <property type="evidence" value="ECO:0007669"/>
    <property type="project" value="TreeGrafter"/>
</dbReference>
<gene>
    <name evidence="12" type="ORF">HPB48_000373</name>
</gene>
<evidence type="ECO:0000256" key="3">
    <source>
        <dbReference type="ARBA" id="ARBA00022670"/>
    </source>
</evidence>
<dbReference type="PANTHER" id="PTHR11733">
    <property type="entry name" value="ZINC METALLOPROTEASE FAMILY M13 NEPRILYSIN-RELATED"/>
    <property type="match status" value="1"/>
</dbReference>
<evidence type="ECO:0000256" key="9">
    <source>
        <dbReference type="SAM" id="Phobius"/>
    </source>
</evidence>
<dbReference type="InterPro" id="IPR042089">
    <property type="entry name" value="Peptidase_M13_dom_2"/>
</dbReference>
<feature type="compositionally biased region" description="Basic and acidic residues" evidence="8">
    <location>
        <begin position="1"/>
        <end position="19"/>
    </location>
</feature>
<proteinExistence type="inferred from homology"/>
<dbReference type="GO" id="GO:0005886">
    <property type="term" value="C:plasma membrane"/>
    <property type="evidence" value="ECO:0007669"/>
    <property type="project" value="TreeGrafter"/>
</dbReference>
<feature type="transmembrane region" description="Helical" evidence="9">
    <location>
        <begin position="339"/>
        <end position="361"/>
    </location>
</feature>
<feature type="domain" description="Peptidase M13 N-terminal" evidence="11">
    <location>
        <begin position="393"/>
        <end position="761"/>
    </location>
</feature>
<dbReference type="Gene3D" id="3.40.390.10">
    <property type="entry name" value="Collagenase (Catalytic Domain)"/>
    <property type="match status" value="1"/>
</dbReference>
<comment type="similarity">
    <text evidence="2">Belongs to the peptidase M13 family.</text>
</comment>
<evidence type="ECO:0000313" key="13">
    <source>
        <dbReference type="Proteomes" id="UP000821853"/>
    </source>
</evidence>
<dbReference type="Proteomes" id="UP000821853">
    <property type="component" value="Chromosome 4"/>
</dbReference>
<dbReference type="VEuPathDB" id="VectorBase:HLOH_053339"/>
<keyword evidence="4" id="KW-0479">Metal-binding</keyword>
<dbReference type="PROSITE" id="PS51885">
    <property type="entry name" value="NEPRILYSIN"/>
    <property type="match status" value="1"/>
</dbReference>
<evidence type="ECO:0000313" key="12">
    <source>
        <dbReference type="EMBL" id="KAH9374502.1"/>
    </source>
</evidence>
<comment type="cofactor">
    <cofactor evidence="1">
        <name>Zn(2+)</name>
        <dbReference type="ChEBI" id="CHEBI:29105"/>
    </cofactor>
</comment>
<feature type="compositionally biased region" description="Low complexity" evidence="8">
    <location>
        <begin position="54"/>
        <end position="73"/>
    </location>
</feature>
<dbReference type="OrthoDB" id="6504585at2759"/>
<organism evidence="12 13">
    <name type="scientific">Haemaphysalis longicornis</name>
    <name type="common">Bush tick</name>
    <dbReference type="NCBI Taxonomy" id="44386"/>
    <lineage>
        <taxon>Eukaryota</taxon>
        <taxon>Metazoa</taxon>
        <taxon>Ecdysozoa</taxon>
        <taxon>Arthropoda</taxon>
        <taxon>Chelicerata</taxon>
        <taxon>Arachnida</taxon>
        <taxon>Acari</taxon>
        <taxon>Parasitiformes</taxon>
        <taxon>Ixodida</taxon>
        <taxon>Ixodoidea</taxon>
        <taxon>Ixodidae</taxon>
        <taxon>Haemaphysalinae</taxon>
        <taxon>Haemaphysalis</taxon>
    </lineage>
</organism>
<evidence type="ECO:0000256" key="2">
    <source>
        <dbReference type="ARBA" id="ARBA00007357"/>
    </source>
</evidence>
<evidence type="ECO:0000259" key="10">
    <source>
        <dbReference type="Pfam" id="PF01431"/>
    </source>
</evidence>
<dbReference type="Pfam" id="PF05649">
    <property type="entry name" value="Peptidase_M13_N"/>
    <property type="match status" value="1"/>
</dbReference>
<keyword evidence="9" id="KW-0812">Transmembrane</keyword>
<dbReference type="Pfam" id="PF01431">
    <property type="entry name" value="Peptidase_M13"/>
    <property type="match status" value="1"/>
</dbReference>
<dbReference type="InterPro" id="IPR018497">
    <property type="entry name" value="Peptidase_M13_C"/>
</dbReference>
<dbReference type="EMBL" id="JABSTR010000006">
    <property type="protein sequence ID" value="KAH9374502.1"/>
    <property type="molecule type" value="Genomic_DNA"/>
</dbReference>
<keyword evidence="6" id="KW-0862">Zinc</keyword>
<dbReference type="AlphaFoldDB" id="A0A9J6G7Z1"/>
<protein>
    <recommendedName>
        <fullName evidence="14">Endothelin-converting enzyme</fullName>
    </recommendedName>
</protein>
<evidence type="ECO:0000259" key="11">
    <source>
        <dbReference type="Pfam" id="PF05649"/>
    </source>
</evidence>
<dbReference type="GO" id="GO:0004222">
    <property type="term" value="F:metalloendopeptidase activity"/>
    <property type="evidence" value="ECO:0007669"/>
    <property type="project" value="InterPro"/>
</dbReference>
<dbReference type="GO" id="GO:0046872">
    <property type="term" value="F:metal ion binding"/>
    <property type="evidence" value="ECO:0007669"/>
    <property type="project" value="UniProtKB-KW"/>
</dbReference>
<feature type="domain" description="Peptidase M13 C-terminal" evidence="10">
    <location>
        <begin position="835"/>
        <end position="1010"/>
    </location>
</feature>
<keyword evidence="3" id="KW-0645">Protease</keyword>
<dbReference type="Gene3D" id="1.10.1380.10">
    <property type="entry name" value="Neutral endopeptidase , domain2"/>
    <property type="match status" value="1"/>
</dbReference>
<feature type="compositionally biased region" description="Basic and acidic residues" evidence="8">
    <location>
        <begin position="252"/>
        <end position="262"/>
    </location>
</feature>
<keyword evidence="9" id="KW-1133">Transmembrane helix</keyword>
<dbReference type="SUPFAM" id="SSF55486">
    <property type="entry name" value="Metalloproteases ('zincins'), catalytic domain"/>
    <property type="match status" value="1"/>
</dbReference>
<sequence length="1013" mass="111767">MESKTTIREAKDLEQDSHLRCSSSESTGKDTHWTSSSPDHHPEAAHRTPPSGVGARSRTPSTSSAPTRTGSRSGLPTSREGHQPNAGGLRSVPAGPASKQERPAETEPSLAASGAPRAIPHETGVALGSAVSQRKISSTHHEGPSAANGRSHAPRTPRKIPSRRQSVTGPQARAANETQAPRSLGTAATRAAAEGHSTESRHAARGKLALLERECGSTCTPADGRPSVTRSDHPSQALDNSMATSRVISETSRAERQARVDAEDNASANSEYFSKASDQVAPSTTKKAALFKHDLEQPAGRSTIQDLESLVDSLRPAQPTSRSRQPPQKEHTQVGKPKYAIFLIVAAIIVFCGLMLVVRIVQWQQPRTPFCTTSDCLRHAELLTGKLNRSLDPCSDFHAYVCSVWERPAMYLDSSHSTMDDLRKSWFPAFHDMLLRGYRVINVARKPLAMYEYCMGDLWNYGSNATRFFGILSELGLAWPDSKQNRPNVSAFYVLLTLQLKWNVPLLVELRVRRLNYTPRWRFTVSPGSLIPIELNHQRSVAASDRYKYWRSFYGILPEHASQPEINDSDIDAIIDTEAVILRSLYGAMARQDTQPVLVTVAQIGKYTPSVTSNEWLNALRQINFDPDVSSGDQVLLTDEDFSHRLGDVLQKYKNEQLLMFIAWSFVQLYAATADDRLLTARYGNEARLKLYRPYFCERFVESAYGLLVIATHSVSRFRPEERKFVNAGFDSLVRTAASKVNGAIWLDVQSRRAAQRKVRSALLHLWPSDRYLNNSELERVYEAFPSGASSFFEHWVNSSASIAAVFWSQQDGDVFHYPVNYALPYLLYDRPTGTVNVAVGAVNHPLYYGDGTSAMFYGGLGFSMALQLVKSLDQYGLQWHPNGTFGGSLLTSSSMEAYRVRDSCLDSSQDHSRGGNSSLFPEIPALEVAYAAYLDAVQKSGGAPQGVAPGLSGEQVFFATLCYMTCSSTTSDQQSRLADCNKAVRNFPAFADAYQCPTGSAMNPKKKCSFFD</sequence>
<accession>A0A9J6G7Z1</accession>
<evidence type="ECO:0000256" key="4">
    <source>
        <dbReference type="ARBA" id="ARBA00022723"/>
    </source>
</evidence>
<name>A0A9J6G7Z1_HAELO</name>
<feature type="compositionally biased region" description="Basic and acidic residues" evidence="8">
    <location>
        <begin position="27"/>
        <end position="46"/>
    </location>
</feature>
<reference evidence="12 13" key="1">
    <citation type="journal article" date="2020" name="Cell">
        <title>Large-Scale Comparative Analyses of Tick Genomes Elucidate Their Genetic Diversity and Vector Capacities.</title>
        <authorList>
            <consortium name="Tick Genome and Microbiome Consortium (TIGMIC)"/>
            <person name="Jia N."/>
            <person name="Wang J."/>
            <person name="Shi W."/>
            <person name="Du L."/>
            <person name="Sun Y."/>
            <person name="Zhan W."/>
            <person name="Jiang J.F."/>
            <person name="Wang Q."/>
            <person name="Zhang B."/>
            <person name="Ji P."/>
            <person name="Bell-Sakyi L."/>
            <person name="Cui X.M."/>
            <person name="Yuan T.T."/>
            <person name="Jiang B.G."/>
            <person name="Yang W.F."/>
            <person name="Lam T.T."/>
            <person name="Chang Q.C."/>
            <person name="Ding S.J."/>
            <person name="Wang X.J."/>
            <person name="Zhu J.G."/>
            <person name="Ruan X.D."/>
            <person name="Zhao L."/>
            <person name="Wei J.T."/>
            <person name="Ye R.Z."/>
            <person name="Que T.C."/>
            <person name="Du C.H."/>
            <person name="Zhou Y.H."/>
            <person name="Cheng J.X."/>
            <person name="Dai P.F."/>
            <person name="Guo W.B."/>
            <person name="Han X.H."/>
            <person name="Huang E.J."/>
            <person name="Li L.F."/>
            <person name="Wei W."/>
            <person name="Gao Y.C."/>
            <person name="Liu J.Z."/>
            <person name="Shao H.Z."/>
            <person name="Wang X."/>
            <person name="Wang C.C."/>
            <person name="Yang T.C."/>
            <person name="Huo Q.B."/>
            <person name="Li W."/>
            <person name="Chen H.Y."/>
            <person name="Chen S.E."/>
            <person name="Zhou L.G."/>
            <person name="Ni X.B."/>
            <person name="Tian J.H."/>
            <person name="Sheng Y."/>
            <person name="Liu T."/>
            <person name="Pan Y.S."/>
            <person name="Xia L.Y."/>
            <person name="Li J."/>
            <person name="Zhao F."/>
            <person name="Cao W.C."/>
        </authorList>
    </citation>
    <scope>NUCLEOTIDE SEQUENCE [LARGE SCALE GENOMIC DNA]</scope>
    <source>
        <strain evidence="12">HaeL-2018</strain>
    </source>
</reference>
<keyword evidence="9" id="KW-0472">Membrane</keyword>
<evidence type="ECO:0000256" key="6">
    <source>
        <dbReference type="ARBA" id="ARBA00022833"/>
    </source>
</evidence>
<feature type="compositionally biased region" description="Polar residues" evidence="8">
    <location>
        <begin position="237"/>
        <end position="251"/>
    </location>
</feature>
<keyword evidence="7" id="KW-0482">Metalloprotease</keyword>